<dbReference type="EMBL" id="JACHOV010000020">
    <property type="protein sequence ID" value="MBB4642936.1"/>
    <property type="molecule type" value="Genomic_DNA"/>
</dbReference>
<dbReference type="RefSeq" id="WP_184477440.1">
    <property type="nucleotide sequence ID" value="NZ_JACHOV010000020.1"/>
</dbReference>
<organism evidence="4 5">
    <name type="scientific">Rhizorhapis suberifaciens</name>
    <name type="common">corky root of lettuce</name>
    <dbReference type="NCBI Taxonomy" id="13656"/>
    <lineage>
        <taxon>Bacteria</taxon>
        <taxon>Pseudomonadati</taxon>
        <taxon>Pseudomonadota</taxon>
        <taxon>Alphaproteobacteria</taxon>
        <taxon>Sphingomonadales</taxon>
        <taxon>Sphingomonadaceae</taxon>
        <taxon>Rhizorhapis</taxon>
    </lineage>
</organism>
<evidence type="ECO:0000313" key="4">
    <source>
        <dbReference type="EMBL" id="MBB4642936.1"/>
    </source>
</evidence>
<evidence type="ECO:0000259" key="3">
    <source>
        <dbReference type="Pfam" id="PF18912"/>
    </source>
</evidence>
<dbReference type="InterPro" id="IPR044005">
    <property type="entry name" value="DZR_2"/>
</dbReference>
<dbReference type="Gene3D" id="3.40.50.2020">
    <property type="match status" value="1"/>
</dbReference>
<feature type="domain" description="Phosphoribosyltransferase" evidence="2">
    <location>
        <begin position="163"/>
        <end position="238"/>
    </location>
</feature>
<comment type="caution">
    <text evidence="4">The sequence shown here is derived from an EMBL/GenBank/DDBJ whole genome shotgun (WGS) entry which is preliminary data.</text>
</comment>
<evidence type="ECO:0000256" key="1">
    <source>
        <dbReference type="ARBA" id="ARBA00008007"/>
    </source>
</evidence>
<reference evidence="4 5" key="1">
    <citation type="submission" date="2020-08" db="EMBL/GenBank/DDBJ databases">
        <title>Genomic Encyclopedia of Type Strains, Phase IV (KMG-IV): sequencing the most valuable type-strain genomes for metagenomic binning, comparative biology and taxonomic classification.</title>
        <authorList>
            <person name="Goeker M."/>
        </authorList>
    </citation>
    <scope>NUCLEOTIDE SEQUENCE [LARGE SCALE GENOMIC DNA]</scope>
    <source>
        <strain evidence="4 5">DSM 7465</strain>
    </source>
</reference>
<dbReference type="InterPro" id="IPR029057">
    <property type="entry name" value="PRTase-like"/>
</dbReference>
<dbReference type="SUPFAM" id="SSF53271">
    <property type="entry name" value="PRTase-like"/>
    <property type="match status" value="1"/>
</dbReference>
<dbReference type="Pfam" id="PF00156">
    <property type="entry name" value="Pribosyltran"/>
    <property type="match status" value="1"/>
</dbReference>
<dbReference type="PANTHER" id="PTHR47505">
    <property type="entry name" value="DNA UTILIZATION PROTEIN YHGH"/>
    <property type="match status" value="1"/>
</dbReference>
<proteinExistence type="inferred from homology"/>
<evidence type="ECO:0000313" key="5">
    <source>
        <dbReference type="Proteomes" id="UP000575068"/>
    </source>
</evidence>
<name>A0A840HZU9_9SPHN</name>
<evidence type="ECO:0000259" key="2">
    <source>
        <dbReference type="Pfam" id="PF00156"/>
    </source>
</evidence>
<dbReference type="Proteomes" id="UP000575068">
    <property type="component" value="Unassembled WGS sequence"/>
</dbReference>
<dbReference type="AlphaFoldDB" id="A0A840HZU9"/>
<dbReference type="Pfam" id="PF18912">
    <property type="entry name" value="DZR_2"/>
    <property type="match status" value="1"/>
</dbReference>
<dbReference type="CDD" id="cd06223">
    <property type="entry name" value="PRTases_typeI"/>
    <property type="match status" value="1"/>
</dbReference>
<sequence length="258" mass="28018">MNLFYALIRPIVDFALPPRCPSCGVITTADQTFCFGCWEKMEFLGSPCCESCGLPFAYEQPEGNRCAGCLAQPPAHDRARSVLAYGEVARQVALKLKYGRKIGLARLIAGLMERHIPPEGRGNMVLVPVPLHRWRLWSRGFNQSALIAKALGRSLGIAAEVEILKRVKHTPPLKGMNPGQRVKAVQGAFAIDLAHRHRIAGKTVLLVDDVYTSGATANGCAKVLKRAGATSVQLLSWARVIADEGETQLTTSDAMLIS</sequence>
<gene>
    <name evidence="4" type="ORF">HNQ99_003273</name>
</gene>
<keyword evidence="5" id="KW-1185">Reference proteome</keyword>
<accession>A0A840HZU9</accession>
<feature type="domain" description="Double zinc ribbon" evidence="3">
    <location>
        <begin position="11"/>
        <end position="70"/>
    </location>
</feature>
<dbReference type="InterPro" id="IPR000836">
    <property type="entry name" value="PRTase_dom"/>
</dbReference>
<dbReference type="InterPro" id="IPR051910">
    <property type="entry name" value="ComF/GntX_DNA_util-trans"/>
</dbReference>
<protein>
    <submittedName>
        <fullName evidence="4">ComF family protein</fullName>
    </submittedName>
</protein>
<comment type="similarity">
    <text evidence="1">Belongs to the ComF/GntX family.</text>
</comment>
<dbReference type="PANTHER" id="PTHR47505:SF1">
    <property type="entry name" value="DNA UTILIZATION PROTEIN YHGH"/>
    <property type="match status" value="1"/>
</dbReference>